<dbReference type="Gene3D" id="3.90.1510.10">
    <property type="entry name" value="Glycerate kinase, domain 2"/>
    <property type="match status" value="1"/>
</dbReference>
<keyword evidence="3 4" id="KW-0418">Kinase</keyword>
<protein>
    <submittedName>
        <fullName evidence="5">Glycerate kinase</fullName>
        <ecNumber evidence="5">2.7.1.31</ecNumber>
    </submittedName>
</protein>
<dbReference type="EMBL" id="CP001999">
    <property type="protein sequence ID" value="ADG92691.1"/>
    <property type="molecule type" value="Genomic_DNA"/>
</dbReference>
<keyword evidence="2 4" id="KW-0808">Transferase</keyword>
<dbReference type="NCBIfam" id="TIGR00045">
    <property type="entry name" value="glycerate kinase"/>
    <property type="match status" value="1"/>
</dbReference>
<dbReference type="InterPro" id="IPR018193">
    <property type="entry name" value="Glyc_kinase_flavodox-like_fold"/>
</dbReference>
<dbReference type="OrthoDB" id="9774290at2"/>
<dbReference type="InterPro" id="IPR036129">
    <property type="entry name" value="Glycerate_kinase_sf"/>
</dbReference>
<evidence type="ECO:0000256" key="1">
    <source>
        <dbReference type="ARBA" id="ARBA00006284"/>
    </source>
</evidence>
<dbReference type="eggNOG" id="COG1929">
    <property type="taxonomic scope" value="Bacteria"/>
</dbReference>
<dbReference type="PANTHER" id="PTHR21599">
    <property type="entry name" value="GLYCERATE KINASE"/>
    <property type="match status" value="1"/>
</dbReference>
<evidence type="ECO:0000313" key="6">
    <source>
        <dbReference type="Proteomes" id="UP000000939"/>
    </source>
</evidence>
<evidence type="ECO:0000313" key="5">
    <source>
        <dbReference type="EMBL" id="ADG92691.1"/>
    </source>
</evidence>
<dbReference type="PANTHER" id="PTHR21599:SF0">
    <property type="entry name" value="GLYCERATE KINASE"/>
    <property type="match status" value="1"/>
</dbReference>
<dbReference type="InterPro" id="IPR018197">
    <property type="entry name" value="Glycerate_kinase_RE-like"/>
</dbReference>
<accession>D5V3A9</accession>
<proteinExistence type="inferred from homology"/>
<dbReference type="InterPro" id="IPR004381">
    <property type="entry name" value="Glycerate_kinase"/>
</dbReference>
<dbReference type="AlphaFoldDB" id="D5V3A9"/>
<keyword evidence="6" id="KW-1185">Reference proteome</keyword>
<dbReference type="KEGG" id="ant:Arnit_1028"/>
<dbReference type="Proteomes" id="UP000000939">
    <property type="component" value="Chromosome"/>
</dbReference>
<dbReference type="Gene3D" id="3.40.50.10350">
    <property type="entry name" value="Glycerate kinase, domain 1"/>
    <property type="match status" value="1"/>
</dbReference>
<comment type="similarity">
    <text evidence="1 4">Belongs to the glycerate kinase type-1 family.</text>
</comment>
<evidence type="ECO:0000256" key="4">
    <source>
        <dbReference type="PIRNR" id="PIRNR006078"/>
    </source>
</evidence>
<dbReference type="EC" id="2.7.1.31" evidence="5"/>
<evidence type="ECO:0000256" key="3">
    <source>
        <dbReference type="ARBA" id="ARBA00022777"/>
    </source>
</evidence>
<dbReference type="SUPFAM" id="SSF110738">
    <property type="entry name" value="Glycerate kinase I"/>
    <property type="match status" value="1"/>
</dbReference>
<dbReference type="GO" id="GO:0008887">
    <property type="term" value="F:glycerate kinase activity"/>
    <property type="evidence" value="ECO:0007669"/>
    <property type="project" value="UniProtKB-UniRule"/>
</dbReference>
<evidence type="ECO:0000256" key="2">
    <source>
        <dbReference type="ARBA" id="ARBA00022679"/>
    </source>
</evidence>
<dbReference type="STRING" id="572480.Arnit_1028"/>
<sequence length="385" mass="40244">MEIIIAPDSFKESLTSLEVANTIEAGFKEVFPNASYTKLPIADGGEGTVEALIIATKGRVVTTNVIGPLGKKIESFYGICGDGKTVVIEMAASSGLDLVPINDRNPLLTTSFGTGELILEALNAGYRKFIIGIGGSATNDAGAGMLQALGVKLLDKNKKNIAYGGSSLSQLEAIDISGLDYRIKESHIEVACDVNNPLTGLNGASAIFGPQKGATPDMVKRLDNCLVHFSNIVKRDLNKEIANQSGAGAAGGMGAALQGFLDAKLLPGVEIIIEQTKFKKLVQNATLVITGEGRIDGQSIFGKAPVGIAKVAKEFDVPVIAIAGSLGNDVNVVKEYGIDAVFSVVNTPCTLNKALKDAVSNIHLTAKNIAEVIALNNKVKSTCKF</sequence>
<dbReference type="HOGENOM" id="CLU_028255_0_0_7"/>
<gene>
    <name evidence="5" type="ordered locus">Arnit_1028</name>
</gene>
<dbReference type="Pfam" id="PF02595">
    <property type="entry name" value="Gly_kinase"/>
    <property type="match status" value="1"/>
</dbReference>
<reference evidence="5 6" key="1">
    <citation type="journal article" date="2010" name="Stand. Genomic Sci.">
        <title>Complete genome sequence of Arcobacter nitrofigilis type strain (CI).</title>
        <authorList>
            <person name="Pati A."/>
            <person name="Gronow S."/>
            <person name="Lapidus A."/>
            <person name="Copeland A."/>
            <person name="Glavina Del Rio T."/>
            <person name="Nolan M."/>
            <person name="Lucas S."/>
            <person name="Tice H."/>
            <person name="Cheng J.F."/>
            <person name="Han C."/>
            <person name="Chertkov O."/>
            <person name="Bruce D."/>
            <person name="Tapia R."/>
            <person name="Goodwin L."/>
            <person name="Pitluck S."/>
            <person name="Liolios K."/>
            <person name="Ivanova N."/>
            <person name="Mavromatis K."/>
            <person name="Chen A."/>
            <person name="Palaniappan K."/>
            <person name="Land M."/>
            <person name="Hauser L."/>
            <person name="Chang Y.J."/>
            <person name="Jeffries C.D."/>
            <person name="Detter J.C."/>
            <person name="Rohde M."/>
            <person name="Goker M."/>
            <person name="Bristow J."/>
            <person name="Eisen J.A."/>
            <person name="Markowitz V."/>
            <person name="Hugenholtz P."/>
            <person name="Klenk H.P."/>
            <person name="Kyrpides N.C."/>
        </authorList>
    </citation>
    <scope>NUCLEOTIDE SEQUENCE [LARGE SCALE GENOMIC DNA]</scope>
    <source>
        <strain evidence="6">ATCC 33309 / DSM 7299 / CCUG 15893 / LMG 7604 / NCTC 12251 / CI</strain>
    </source>
</reference>
<dbReference type="RefSeq" id="WP_013134836.1">
    <property type="nucleotide sequence ID" value="NC_014166.1"/>
</dbReference>
<name>D5V3A9_ARCNC</name>
<organism evidence="5 6">
    <name type="scientific">Arcobacter nitrofigilis (strain ATCC 33309 / DSM 7299 / CCUG 15893 / LMG 7604 / NCTC 12251 / CI)</name>
    <name type="common">Campylobacter nitrofigilis</name>
    <dbReference type="NCBI Taxonomy" id="572480"/>
    <lineage>
        <taxon>Bacteria</taxon>
        <taxon>Pseudomonadati</taxon>
        <taxon>Campylobacterota</taxon>
        <taxon>Epsilonproteobacteria</taxon>
        <taxon>Campylobacterales</taxon>
        <taxon>Arcobacteraceae</taxon>
        <taxon>Arcobacter</taxon>
    </lineage>
</organism>
<dbReference type="PIRSF" id="PIRSF006078">
    <property type="entry name" value="GlxK"/>
    <property type="match status" value="1"/>
</dbReference>
<dbReference type="GO" id="GO:0031388">
    <property type="term" value="P:organic acid phosphorylation"/>
    <property type="evidence" value="ECO:0007669"/>
    <property type="project" value="UniProtKB-UniRule"/>
</dbReference>